<dbReference type="KEGG" id="phm:PSMK_21800"/>
<name>I0IGF1_PHYMF</name>
<dbReference type="SUPFAM" id="SSF140566">
    <property type="entry name" value="FlgN-like"/>
    <property type="match status" value="1"/>
</dbReference>
<evidence type="ECO:0000313" key="3">
    <source>
        <dbReference type="Proteomes" id="UP000007881"/>
    </source>
</evidence>
<evidence type="ECO:0008006" key="4">
    <source>
        <dbReference type="Google" id="ProtNLM"/>
    </source>
</evidence>
<dbReference type="InterPro" id="IPR036679">
    <property type="entry name" value="FlgN-like_sf"/>
</dbReference>
<keyword evidence="1" id="KW-0175">Coiled coil</keyword>
<organism evidence="2 3">
    <name type="scientific">Phycisphaera mikurensis (strain NBRC 102666 / KCTC 22515 / FYK2301M01)</name>
    <dbReference type="NCBI Taxonomy" id="1142394"/>
    <lineage>
        <taxon>Bacteria</taxon>
        <taxon>Pseudomonadati</taxon>
        <taxon>Planctomycetota</taxon>
        <taxon>Phycisphaerae</taxon>
        <taxon>Phycisphaerales</taxon>
        <taxon>Phycisphaeraceae</taxon>
        <taxon>Phycisphaera</taxon>
    </lineage>
</organism>
<proteinExistence type="predicted"/>
<sequence length="160" mass="17474">MTAHALPIRTDDAAEAARLRSLLERQRDEYEQLRALAEMQGDLIARRDAGALMTLLGRRQRHVDALTALNAELDPLRPRIGDVAAAGGPACRDAVRSLVDEVQRLLEEIMGLDDAGQRALAEGRDAVKAELTQAARTPRALNAYKRAAVPGATRFTNRRG</sequence>
<dbReference type="STRING" id="1142394.PSMK_21800"/>
<dbReference type="EMBL" id="AP012338">
    <property type="protein sequence ID" value="BAM04339.1"/>
    <property type="molecule type" value="Genomic_DNA"/>
</dbReference>
<evidence type="ECO:0000313" key="2">
    <source>
        <dbReference type="EMBL" id="BAM04339.1"/>
    </source>
</evidence>
<dbReference type="HOGENOM" id="CLU_1650549_0_0_0"/>
<dbReference type="GO" id="GO:0044780">
    <property type="term" value="P:bacterial-type flagellum assembly"/>
    <property type="evidence" value="ECO:0007669"/>
    <property type="project" value="InterPro"/>
</dbReference>
<dbReference type="AlphaFoldDB" id="I0IGF1"/>
<dbReference type="Gene3D" id="1.20.58.300">
    <property type="entry name" value="FlgN-like"/>
    <property type="match status" value="1"/>
</dbReference>
<evidence type="ECO:0000256" key="1">
    <source>
        <dbReference type="SAM" id="Coils"/>
    </source>
</evidence>
<feature type="coiled-coil region" evidence="1">
    <location>
        <begin position="13"/>
        <end position="40"/>
    </location>
</feature>
<dbReference type="RefSeq" id="WP_014437557.1">
    <property type="nucleotide sequence ID" value="NC_017080.1"/>
</dbReference>
<accession>I0IGF1</accession>
<keyword evidence="3" id="KW-1185">Reference proteome</keyword>
<reference evidence="2 3" key="1">
    <citation type="submission" date="2012-02" db="EMBL/GenBank/DDBJ databases">
        <title>Complete genome sequence of Phycisphaera mikurensis NBRC 102666.</title>
        <authorList>
            <person name="Ankai A."/>
            <person name="Hosoyama A."/>
            <person name="Terui Y."/>
            <person name="Sekine M."/>
            <person name="Fukai R."/>
            <person name="Kato Y."/>
            <person name="Nakamura S."/>
            <person name="Yamada-Narita S."/>
            <person name="Kawakoshi A."/>
            <person name="Fukunaga Y."/>
            <person name="Yamazaki S."/>
            <person name="Fujita N."/>
        </authorList>
    </citation>
    <scope>NUCLEOTIDE SEQUENCE [LARGE SCALE GENOMIC DNA]</scope>
    <source>
        <strain evidence="3">NBRC 102666 / KCTC 22515 / FYK2301M01</strain>
    </source>
</reference>
<protein>
    <recommendedName>
        <fullName evidence="4">FlgN family protein</fullName>
    </recommendedName>
</protein>
<gene>
    <name evidence="2" type="ordered locus">PSMK_21800</name>
</gene>
<dbReference type="Proteomes" id="UP000007881">
    <property type="component" value="Chromosome"/>
</dbReference>